<organism evidence="1">
    <name type="scientific">marine metagenome</name>
    <dbReference type="NCBI Taxonomy" id="408172"/>
    <lineage>
        <taxon>unclassified sequences</taxon>
        <taxon>metagenomes</taxon>
        <taxon>ecological metagenomes</taxon>
    </lineage>
</organism>
<dbReference type="InterPro" id="IPR014776">
    <property type="entry name" value="4pyrrole_Mease_sub2"/>
</dbReference>
<dbReference type="GO" id="GO:0008168">
    <property type="term" value="F:methyltransferase activity"/>
    <property type="evidence" value="ECO:0007669"/>
    <property type="project" value="InterPro"/>
</dbReference>
<evidence type="ECO:0008006" key="2">
    <source>
        <dbReference type="Google" id="ProtNLM"/>
    </source>
</evidence>
<dbReference type="SUPFAM" id="SSF53790">
    <property type="entry name" value="Tetrapyrrole methylase"/>
    <property type="match status" value="1"/>
</dbReference>
<name>A0A382AF03_9ZZZZ</name>
<dbReference type="EMBL" id="UINC01025131">
    <property type="protein sequence ID" value="SVB00150.1"/>
    <property type="molecule type" value="Genomic_DNA"/>
</dbReference>
<dbReference type="AlphaFoldDB" id="A0A382AF03"/>
<sequence length="47" mass="5383">VTRELTKMNEEIIRGTVSKLLSYVSKHEPRGEIVLIIGKPDPNVFFK</sequence>
<accession>A0A382AF03</accession>
<gene>
    <name evidence="1" type="ORF">METZ01_LOCUS153004</name>
</gene>
<dbReference type="Gene3D" id="3.30.950.10">
    <property type="entry name" value="Methyltransferase, Cobalt-precorrin-4 Transmethylase, Domain 2"/>
    <property type="match status" value="1"/>
</dbReference>
<proteinExistence type="predicted"/>
<dbReference type="InterPro" id="IPR035996">
    <property type="entry name" value="4pyrrol_Methylase_sf"/>
</dbReference>
<protein>
    <recommendedName>
        <fullName evidence="2">Tetrapyrrole methylase domain-containing protein</fullName>
    </recommendedName>
</protein>
<feature type="non-terminal residue" evidence="1">
    <location>
        <position position="1"/>
    </location>
</feature>
<reference evidence="1" key="1">
    <citation type="submission" date="2018-05" db="EMBL/GenBank/DDBJ databases">
        <authorList>
            <person name="Lanie J.A."/>
            <person name="Ng W.-L."/>
            <person name="Kazmierczak K.M."/>
            <person name="Andrzejewski T.M."/>
            <person name="Davidsen T.M."/>
            <person name="Wayne K.J."/>
            <person name="Tettelin H."/>
            <person name="Glass J.I."/>
            <person name="Rusch D."/>
            <person name="Podicherti R."/>
            <person name="Tsui H.-C.T."/>
            <person name="Winkler M.E."/>
        </authorList>
    </citation>
    <scope>NUCLEOTIDE SEQUENCE</scope>
</reference>
<evidence type="ECO:0000313" key="1">
    <source>
        <dbReference type="EMBL" id="SVB00150.1"/>
    </source>
</evidence>